<dbReference type="AlphaFoldDB" id="L0K7D8"/>
<organism evidence="1 2">
    <name type="scientific">Halobacteroides halobius (strain ATCC 35273 / DSM 5150 / MD-1)</name>
    <dbReference type="NCBI Taxonomy" id="748449"/>
    <lineage>
        <taxon>Bacteria</taxon>
        <taxon>Bacillati</taxon>
        <taxon>Bacillota</taxon>
        <taxon>Clostridia</taxon>
        <taxon>Halanaerobiales</taxon>
        <taxon>Halobacteroidaceae</taxon>
        <taxon>Halobacteroides</taxon>
    </lineage>
</organism>
<name>L0K7D8_HALHC</name>
<protein>
    <recommendedName>
        <fullName evidence="3">CRISPR-associated protein Cas5</fullName>
    </recommendedName>
</protein>
<keyword evidence="2" id="KW-1185">Reference proteome</keyword>
<dbReference type="OrthoDB" id="979132at2"/>
<gene>
    <name evidence="1" type="ordered locus">Halha_0960</name>
</gene>
<dbReference type="STRING" id="748449.Halha_0960"/>
<sequence length="226" mass="26090">MWLEIEYSPTSLFSFKDINATNTAATSLLFPTPFGVKMAIISEAIQKYDLAKGEEVFKLIKDKKIRFNIPKEAVVNKTFGRITDLRNKVGRSKPAYREYVFFNGELKIAIDAEELSKEEINLLKRLFVRVNYFGKRASFMQFKSFNETKELGNGYLQLMGEEDVQLANKSIIQLTEDIPPEATFAEINIYNSEEKLKRKNNKRIFTVNLEETLSGEGYQYYKIANS</sequence>
<dbReference type="EMBL" id="CP003359">
    <property type="protein sequence ID" value="AGB40921.1"/>
    <property type="molecule type" value="Genomic_DNA"/>
</dbReference>
<dbReference type="eggNOG" id="COG1688">
    <property type="taxonomic scope" value="Bacteria"/>
</dbReference>
<evidence type="ECO:0000313" key="2">
    <source>
        <dbReference type="Proteomes" id="UP000010880"/>
    </source>
</evidence>
<dbReference type="KEGG" id="hhl:Halha_0960"/>
<accession>L0K7D8</accession>
<dbReference type="RefSeq" id="WP_015326646.1">
    <property type="nucleotide sequence ID" value="NC_019978.1"/>
</dbReference>
<proteinExistence type="predicted"/>
<evidence type="ECO:0000313" key="1">
    <source>
        <dbReference type="EMBL" id="AGB40921.1"/>
    </source>
</evidence>
<dbReference type="HOGENOM" id="CLU_1199043_0_0_9"/>
<evidence type="ECO:0008006" key="3">
    <source>
        <dbReference type="Google" id="ProtNLM"/>
    </source>
</evidence>
<reference evidence="2" key="1">
    <citation type="submission" date="2012-02" db="EMBL/GenBank/DDBJ databases">
        <title>The complete genome of Halobacteroides halobius DSM 5150.</title>
        <authorList>
            <person name="Lucas S."/>
            <person name="Copeland A."/>
            <person name="Lapidus A."/>
            <person name="Glavina del Rio T."/>
            <person name="Dalin E."/>
            <person name="Tice H."/>
            <person name="Bruce D."/>
            <person name="Goodwin L."/>
            <person name="Pitluck S."/>
            <person name="Peters L."/>
            <person name="Mikhailova N."/>
            <person name="Gu W."/>
            <person name="Kyrpides N."/>
            <person name="Mavromatis K."/>
            <person name="Ivanova N."/>
            <person name="Brettin T."/>
            <person name="Detter J.C."/>
            <person name="Han C."/>
            <person name="Larimer F."/>
            <person name="Land M."/>
            <person name="Hauser L."/>
            <person name="Markowitz V."/>
            <person name="Cheng J.-F."/>
            <person name="Hugenholtz P."/>
            <person name="Woyke T."/>
            <person name="Wu D."/>
            <person name="Tindall B."/>
            <person name="Pomrenke H."/>
            <person name="Brambilla E."/>
            <person name="Klenk H.-P."/>
            <person name="Eisen J.A."/>
        </authorList>
    </citation>
    <scope>NUCLEOTIDE SEQUENCE [LARGE SCALE GENOMIC DNA]</scope>
    <source>
        <strain evidence="2">ATCC 35273 / DSM 5150 / MD-1</strain>
    </source>
</reference>
<dbReference type="Proteomes" id="UP000010880">
    <property type="component" value="Chromosome"/>
</dbReference>